<keyword evidence="2" id="KW-1185">Reference proteome</keyword>
<evidence type="ECO:0000313" key="1">
    <source>
        <dbReference type="EMBL" id="CAB0019558.1"/>
    </source>
</evidence>
<sequence length="72" mass="8053">MLELVQKKQCWSWWSRSNAGTAFQHPFGCRISNAGAGTAKTTLELVQQELRWSWSRSNAAGVAKGMLELVQD</sequence>
<protein>
    <submittedName>
        <fullName evidence="1">Uncharacterized protein</fullName>
    </submittedName>
</protein>
<reference evidence="1 2" key="1">
    <citation type="submission" date="2020-02" db="EMBL/GenBank/DDBJ databases">
        <authorList>
            <person name="Ferguson B K."/>
        </authorList>
    </citation>
    <scope>NUCLEOTIDE SEQUENCE [LARGE SCALE GENOMIC DNA]</scope>
</reference>
<feature type="non-terminal residue" evidence="1">
    <location>
        <position position="72"/>
    </location>
</feature>
<feature type="non-terminal residue" evidence="1">
    <location>
        <position position="1"/>
    </location>
</feature>
<accession>A0A6H5HPT2</accession>
<gene>
    <name evidence="1" type="ORF">NTEN_LOCUS23270</name>
</gene>
<organism evidence="1 2">
    <name type="scientific">Nesidiocoris tenuis</name>
    <dbReference type="NCBI Taxonomy" id="355587"/>
    <lineage>
        <taxon>Eukaryota</taxon>
        <taxon>Metazoa</taxon>
        <taxon>Ecdysozoa</taxon>
        <taxon>Arthropoda</taxon>
        <taxon>Hexapoda</taxon>
        <taxon>Insecta</taxon>
        <taxon>Pterygota</taxon>
        <taxon>Neoptera</taxon>
        <taxon>Paraneoptera</taxon>
        <taxon>Hemiptera</taxon>
        <taxon>Heteroptera</taxon>
        <taxon>Panheteroptera</taxon>
        <taxon>Cimicomorpha</taxon>
        <taxon>Miridae</taxon>
        <taxon>Dicyphina</taxon>
        <taxon>Nesidiocoris</taxon>
    </lineage>
</organism>
<evidence type="ECO:0000313" key="2">
    <source>
        <dbReference type="Proteomes" id="UP000479000"/>
    </source>
</evidence>
<dbReference type="EMBL" id="CADCXU010034046">
    <property type="protein sequence ID" value="CAB0019558.1"/>
    <property type="molecule type" value="Genomic_DNA"/>
</dbReference>
<dbReference type="AlphaFoldDB" id="A0A6H5HPT2"/>
<name>A0A6H5HPT2_9HEMI</name>
<proteinExistence type="predicted"/>
<dbReference type="Proteomes" id="UP000479000">
    <property type="component" value="Unassembled WGS sequence"/>
</dbReference>